<dbReference type="FunFam" id="3.40.50.2000:FF:000050">
    <property type="entry name" value="UDP-glucuronosyltransferase"/>
    <property type="match status" value="1"/>
</dbReference>
<keyword evidence="8 12" id="KW-0472">Membrane</keyword>
<dbReference type="CDD" id="cd03784">
    <property type="entry name" value="GT1_Gtf-like"/>
    <property type="match status" value="1"/>
</dbReference>
<keyword evidence="12" id="KW-0732">Signal</keyword>
<keyword evidence="7 12" id="KW-1133">Transmembrane helix</keyword>
<dbReference type="Pfam" id="PF00201">
    <property type="entry name" value="UDPGT"/>
    <property type="match status" value="1"/>
</dbReference>
<keyword evidence="3 11" id="KW-0328">Glycosyltransferase</keyword>
<evidence type="ECO:0000256" key="2">
    <source>
        <dbReference type="ARBA" id="ARBA00009995"/>
    </source>
</evidence>
<evidence type="ECO:0000256" key="10">
    <source>
        <dbReference type="ARBA" id="ARBA00046288"/>
    </source>
</evidence>
<gene>
    <name evidence="13" type="primary">UGT2B13</name>
    <name evidence="13" type="ORF">CM83_45052</name>
</gene>
<dbReference type="AlphaFoldDB" id="A0A0A9Y9C2"/>
<evidence type="ECO:0000313" key="13">
    <source>
        <dbReference type="EMBL" id="JAG28226.1"/>
    </source>
</evidence>
<protein>
    <recommendedName>
        <fullName evidence="12">UDP-glucuronosyltransferase</fullName>
        <ecNumber evidence="12">2.4.1.17</ecNumber>
    </recommendedName>
</protein>
<dbReference type="PANTHER" id="PTHR48043:SF114">
    <property type="entry name" value="IP04436P-RELATED"/>
    <property type="match status" value="1"/>
</dbReference>
<dbReference type="GO" id="GO:0016020">
    <property type="term" value="C:membrane"/>
    <property type="evidence" value="ECO:0007669"/>
    <property type="project" value="UniProtKB-SubCell"/>
</dbReference>
<evidence type="ECO:0000256" key="12">
    <source>
        <dbReference type="RuleBase" id="RU362059"/>
    </source>
</evidence>
<proteinExistence type="inferred from homology"/>
<evidence type="ECO:0000256" key="9">
    <source>
        <dbReference type="ARBA" id="ARBA00023180"/>
    </source>
</evidence>
<keyword evidence="9" id="KW-0325">Glycoprotein</keyword>
<name>A0A0A9Y9C2_LYGHE</name>
<feature type="signal peptide" evidence="12">
    <location>
        <begin position="1"/>
        <end position="17"/>
    </location>
</feature>
<accession>A0A0A9Y9C2</accession>
<evidence type="ECO:0000256" key="8">
    <source>
        <dbReference type="ARBA" id="ARBA00023136"/>
    </source>
</evidence>
<evidence type="ECO:0000256" key="6">
    <source>
        <dbReference type="ARBA" id="ARBA00022824"/>
    </source>
</evidence>
<dbReference type="GO" id="GO:0005783">
    <property type="term" value="C:endoplasmic reticulum"/>
    <property type="evidence" value="ECO:0007669"/>
    <property type="project" value="UniProtKB-SubCell"/>
</dbReference>
<evidence type="ECO:0000256" key="3">
    <source>
        <dbReference type="ARBA" id="ARBA00022676"/>
    </source>
</evidence>
<comment type="subcellular location">
    <subcellularLocation>
        <location evidence="10">Endomembrane system</location>
        <topology evidence="10">Single-pass type I membrane protein</topology>
    </subcellularLocation>
    <subcellularLocation>
        <location evidence="1">Endoplasmic reticulum</location>
    </subcellularLocation>
    <subcellularLocation>
        <location evidence="12">Membrane</location>
        <topology evidence="12">Single-pass membrane protein</topology>
    </subcellularLocation>
</comment>
<comment type="similarity">
    <text evidence="2 11">Belongs to the UDP-glycosyltransferase family.</text>
</comment>
<comment type="catalytic activity">
    <reaction evidence="12">
        <text>glucuronate acceptor + UDP-alpha-D-glucuronate = acceptor beta-D-glucuronoside + UDP + H(+)</text>
        <dbReference type="Rhea" id="RHEA:21032"/>
        <dbReference type="ChEBI" id="CHEBI:15378"/>
        <dbReference type="ChEBI" id="CHEBI:58052"/>
        <dbReference type="ChEBI" id="CHEBI:58223"/>
        <dbReference type="ChEBI" id="CHEBI:132367"/>
        <dbReference type="ChEBI" id="CHEBI:132368"/>
        <dbReference type="EC" id="2.4.1.17"/>
    </reaction>
</comment>
<dbReference type="SUPFAM" id="SSF53756">
    <property type="entry name" value="UDP-Glycosyltransferase/glycogen phosphorylase"/>
    <property type="match status" value="1"/>
</dbReference>
<evidence type="ECO:0000256" key="4">
    <source>
        <dbReference type="ARBA" id="ARBA00022679"/>
    </source>
</evidence>
<evidence type="ECO:0000256" key="5">
    <source>
        <dbReference type="ARBA" id="ARBA00022692"/>
    </source>
</evidence>
<sequence length="506" mass="56838">MLVSWSVLLSVAVLCDAASILVVIPFRGYSHTVGPLKIANALSGKGHNVTVASFFPPKSDGSGKVTHLSLKHESIDSSNFFPIPDKGLSTVEIVFDLHNERNVYAPVIENEAFKALQNGKFDLVILEYFVSDVFFGLVHKIGAPFILIHTTVPYPWQNELLAEPQCESYVAHSLNIGVGTKMNFYKRFVNFVGLNSILAVYQFVFAKEDQFTAEEHFGPLPNLRHIGREASMFFVNTHHSMSVPKPMSPATVEIGGIHIDPPKPLNQDLKTLLDESRGAIFFSFGSVMKGSTLPKDKKDAIMKVFAELDEVVLWKWEDEFADKPANVHTSKWFAQRDVLAHPKMSLYIGHCGALGLQEAVHEAVPTICLPFFADQYVNAEFLVESGMGLYLDFQKMNEEDFRETVRQVLQDPSFKKNALRISKAFLDRPMSPMDTAIYWTEYVLRHEGAPHLKSPARYLSWVEYHNVDVIAALLLIVSSVFYFSLKIAKSFIKCLLSARKSKEKVS</sequence>
<dbReference type="PANTHER" id="PTHR48043">
    <property type="entry name" value="EG:EG0003.4 PROTEIN-RELATED"/>
    <property type="match status" value="1"/>
</dbReference>
<dbReference type="GO" id="GO:0015020">
    <property type="term" value="F:glucuronosyltransferase activity"/>
    <property type="evidence" value="ECO:0007669"/>
    <property type="project" value="UniProtKB-EC"/>
</dbReference>
<evidence type="ECO:0000256" key="1">
    <source>
        <dbReference type="ARBA" id="ARBA00004240"/>
    </source>
</evidence>
<dbReference type="EMBL" id="GBHO01015378">
    <property type="protein sequence ID" value="JAG28226.1"/>
    <property type="molecule type" value="Transcribed_RNA"/>
</dbReference>
<keyword evidence="4 11" id="KW-0808">Transferase</keyword>
<feature type="chain" id="PRO_5005109669" description="UDP-glucuronosyltransferase" evidence="12">
    <location>
        <begin position="18"/>
        <end position="506"/>
    </location>
</feature>
<reference evidence="13" key="2">
    <citation type="submission" date="2014-07" db="EMBL/GenBank/DDBJ databases">
        <authorList>
            <person name="Hull J."/>
        </authorList>
    </citation>
    <scope>NUCLEOTIDE SEQUENCE</scope>
</reference>
<dbReference type="InterPro" id="IPR050271">
    <property type="entry name" value="UDP-glycosyltransferase"/>
</dbReference>
<organism evidence="13">
    <name type="scientific">Lygus hesperus</name>
    <name type="common">Western plant bug</name>
    <dbReference type="NCBI Taxonomy" id="30085"/>
    <lineage>
        <taxon>Eukaryota</taxon>
        <taxon>Metazoa</taxon>
        <taxon>Ecdysozoa</taxon>
        <taxon>Arthropoda</taxon>
        <taxon>Hexapoda</taxon>
        <taxon>Insecta</taxon>
        <taxon>Pterygota</taxon>
        <taxon>Neoptera</taxon>
        <taxon>Paraneoptera</taxon>
        <taxon>Hemiptera</taxon>
        <taxon>Heteroptera</taxon>
        <taxon>Panheteroptera</taxon>
        <taxon>Cimicomorpha</taxon>
        <taxon>Miridae</taxon>
        <taxon>Mirini</taxon>
        <taxon>Lygus</taxon>
    </lineage>
</organism>
<dbReference type="InterPro" id="IPR002213">
    <property type="entry name" value="UDP_glucos_trans"/>
</dbReference>
<reference evidence="13" key="1">
    <citation type="journal article" date="2014" name="PLoS ONE">
        <title>Transcriptome-Based Identification of ABC Transporters in the Western Tarnished Plant Bug Lygus hesperus.</title>
        <authorList>
            <person name="Hull J.J."/>
            <person name="Chaney K."/>
            <person name="Geib S.M."/>
            <person name="Fabrick J.A."/>
            <person name="Brent C.S."/>
            <person name="Walsh D."/>
            <person name="Lavine L.C."/>
        </authorList>
    </citation>
    <scope>NUCLEOTIDE SEQUENCE</scope>
</reference>
<evidence type="ECO:0000256" key="11">
    <source>
        <dbReference type="RuleBase" id="RU003718"/>
    </source>
</evidence>
<dbReference type="EC" id="2.4.1.17" evidence="12"/>
<feature type="transmembrane region" description="Helical" evidence="12">
    <location>
        <begin position="464"/>
        <end position="485"/>
    </location>
</feature>
<evidence type="ECO:0000256" key="7">
    <source>
        <dbReference type="ARBA" id="ARBA00022989"/>
    </source>
</evidence>
<dbReference type="InterPro" id="IPR035595">
    <property type="entry name" value="UDP_glycos_trans_CS"/>
</dbReference>
<dbReference type="PROSITE" id="PS00375">
    <property type="entry name" value="UDPGT"/>
    <property type="match status" value="1"/>
</dbReference>
<dbReference type="Gene3D" id="3.40.50.2000">
    <property type="entry name" value="Glycogen Phosphorylase B"/>
    <property type="match status" value="2"/>
</dbReference>
<keyword evidence="6" id="KW-0256">Endoplasmic reticulum</keyword>
<keyword evidence="5 12" id="KW-0812">Transmembrane</keyword>